<organism evidence="2 3">
    <name type="scientific">Niastella soli</name>
    <dbReference type="NCBI Taxonomy" id="2821487"/>
    <lineage>
        <taxon>Bacteria</taxon>
        <taxon>Pseudomonadati</taxon>
        <taxon>Bacteroidota</taxon>
        <taxon>Chitinophagia</taxon>
        <taxon>Chitinophagales</taxon>
        <taxon>Chitinophagaceae</taxon>
        <taxon>Niastella</taxon>
    </lineage>
</organism>
<gene>
    <name evidence="2" type="ORF">J7I42_22130</name>
</gene>
<accession>A0ABS3Z0U4</accession>
<comment type="caution">
    <text evidence="2">The sequence shown here is derived from an EMBL/GenBank/DDBJ whole genome shotgun (WGS) entry which is preliminary data.</text>
</comment>
<name>A0ABS3Z0U4_9BACT</name>
<proteinExistence type="predicted"/>
<dbReference type="InterPro" id="IPR045916">
    <property type="entry name" value="DUF5777"/>
</dbReference>
<evidence type="ECO:0000313" key="2">
    <source>
        <dbReference type="EMBL" id="MBO9203006.1"/>
    </source>
</evidence>
<dbReference type="EMBL" id="JAGHKO010000005">
    <property type="protein sequence ID" value="MBO9203006.1"/>
    <property type="molecule type" value="Genomic_DNA"/>
</dbReference>
<sequence>MRKLLVGLLLVVVSERLQAQELLALIDNKEENKKAFVSNAFKSSRVINGHSIEFLGKGVLDVRILHRFGELNSGASNLFGLDEANMRLGFDYGLSNRLMVGVGRSTAGKELDGFLKFRPVWQSTGPGSFPFSIVLVTGVTIGTSPWSDTSHKYNFSHRMAFYNEVIIGRKFSERFSLQVAPIFIHRNLVALASEENDVYAIGIGGRFKLSKRIAFVADYHYIAKGLDKNIYKDPLSVGFDIETGGHVFQLHFSNATGMNEKAFITNTTGDWGKGEVRFGFNLSRVFTISKK</sequence>
<feature type="domain" description="DUF5777" evidence="1">
    <location>
        <begin position="41"/>
        <end position="286"/>
    </location>
</feature>
<reference evidence="2 3" key="1">
    <citation type="submission" date="2021-03" db="EMBL/GenBank/DDBJ databases">
        <title>Assistant Professor.</title>
        <authorList>
            <person name="Huq M.A."/>
        </authorList>
    </citation>
    <scope>NUCLEOTIDE SEQUENCE [LARGE SCALE GENOMIC DNA]</scope>
    <source>
        <strain evidence="2 3">MAH-29</strain>
    </source>
</reference>
<evidence type="ECO:0000313" key="3">
    <source>
        <dbReference type="Proteomes" id="UP000677244"/>
    </source>
</evidence>
<dbReference type="Pfam" id="PF19089">
    <property type="entry name" value="DUF5777"/>
    <property type="match status" value="1"/>
</dbReference>
<protein>
    <recommendedName>
        <fullName evidence="1">DUF5777 domain-containing protein</fullName>
    </recommendedName>
</protein>
<dbReference type="RefSeq" id="WP_209141062.1">
    <property type="nucleotide sequence ID" value="NZ_JAGHKO010000005.1"/>
</dbReference>
<dbReference type="Proteomes" id="UP000677244">
    <property type="component" value="Unassembled WGS sequence"/>
</dbReference>
<keyword evidence="3" id="KW-1185">Reference proteome</keyword>
<evidence type="ECO:0000259" key="1">
    <source>
        <dbReference type="Pfam" id="PF19089"/>
    </source>
</evidence>